<feature type="compositionally biased region" description="Basic and acidic residues" evidence="9">
    <location>
        <begin position="183"/>
        <end position="200"/>
    </location>
</feature>
<evidence type="ECO:0000256" key="7">
    <source>
        <dbReference type="ARBA" id="ARBA00023242"/>
    </source>
</evidence>
<protein>
    <recommendedName>
        <fullName evidence="11">C2H2-type domain-containing protein</fullName>
    </recommendedName>
</protein>
<feature type="domain" description="C2H2-type" evidence="11">
    <location>
        <begin position="597"/>
        <end position="624"/>
    </location>
</feature>
<dbReference type="SUPFAM" id="SSF57667">
    <property type="entry name" value="beta-beta-alpha zinc fingers"/>
    <property type="match status" value="1"/>
</dbReference>
<evidence type="ECO:0000256" key="6">
    <source>
        <dbReference type="ARBA" id="ARBA00023163"/>
    </source>
</evidence>
<feature type="compositionally biased region" description="Polar residues" evidence="9">
    <location>
        <begin position="543"/>
        <end position="572"/>
    </location>
</feature>
<dbReference type="EMBL" id="CVQH01026971">
    <property type="protein sequence ID" value="CRK41283.1"/>
    <property type="molecule type" value="Genomic_DNA"/>
</dbReference>
<evidence type="ECO:0000256" key="9">
    <source>
        <dbReference type="SAM" id="MobiDB-lite"/>
    </source>
</evidence>
<feature type="region of interest" description="Disordered" evidence="9">
    <location>
        <begin position="526"/>
        <end position="594"/>
    </location>
</feature>
<keyword evidence="13" id="KW-1185">Reference proteome</keyword>
<evidence type="ECO:0000313" key="12">
    <source>
        <dbReference type="EMBL" id="CRK41283.1"/>
    </source>
</evidence>
<evidence type="ECO:0000256" key="10">
    <source>
        <dbReference type="SAM" id="Phobius"/>
    </source>
</evidence>
<dbReference type="GO" id="GO:0006357">
    <property type="term" value="P:regulation of transcription by RNA polymerase II"/>
    <property type="evidence" value="ECO:0007669"/>
    <property type="project" value="TreeGrafter"/>
</dbReference>
<feature type="region of interest" description="Disordered" evidence="9">
    <location>
        <begin position="120"/>
        <end position="219"/>
    </location>
</feature>
<dbReference type="AlphaFoldDB" id="A0A0G4N4C0"/>
<dbReference type="GO" id="GO:0005634">
    <property type="term" value="C:nucleus"/>
    <property type="evidence" value="ECO:0007669"/>
    <property type="project" value="UniProtKB-SubCell"/>
</dbReference>
<dbReference type="InterPro" id="IPR013087">
    <property type="entry name" value="Znf_C2H2_type"/>
</dbReference>
<dbReference type="InterPro" id="IPR036236">
    <property type="entry name" value="Znf_C2H2_sf"/>
</dbReference>
<dbReference type="InterPro" id="IPR051061">
    <property type="entry name" value="Zinc_finger_trans_reg"/>
</dbReference>
<dbReference type="GO" id="GO:0008270">
    <property type="term" value="F:zinc ion binding"/>
    <property type="evidence" value="ECO:0007669"/>
    <property type="project" value="UniProtKB-KW"/>
</dbReference>
<feature type="compositionally biased region" description="Basic and acidic residues" evidence="9">
    <location>
        <begin position="137"/>
        <end position="148"/>
    </location>
</feature>
<accession>A0A0G4N4C0</accession>
<dbReference type="Gene3D" id="3.30.160.60">
    <property type="entry name" value="Classic Zinc Finger"/>
    <property type="match status" value="1"/>
</dbReference>
<feature type="region of interest" description="Disordered" evidence="9">
    <location>
        <begin position="377"/>
        <end position="397"/>
    </location>
</feature>
<keyword evidence="7" id="KW-0539">Nucleus</keyword>
<dbReference type="PANTHER" id="PTHR46179">
    <property type="entry name" value="ZINC FINGER PROTEIN"/>
    <property type="match status" value="1"/>
</dbReference>
<dbReference type="Proteomes" id="UP000044602">
    <property type="component" value="Unassembled WGS sequence"/>
</dbReference>
<gene>
    <name evidence="12" type="ORF">BN1708_001692</name>
</gene>
<evidence type="ECO:0000256" key="8">
    <source>
        <dbReference type="PROSITE-ProRule" id="PRU00042"/>
    </source>
</evidence>
<keyword evidence="10" id="KW-1133">Transmembrane helix</keyword>
<feature type="compositionally biased region" description="Polar residues" evidence="9">
    <location>
        <begin position="202"/>
        <end position="215"/>
    </location>
</feature>
<keyword evidence="3 8" id="KW-0863">Zinc-finger</keyword>
<evidence type="ECO:0000256" key="1">
    <source>
        <dbReference type="ARBA" id="ARBA00004123"/>
    </source>
</evidence>
<keyword evidence="10" id="KW-0472">Membrane</keyword>
<feature type="region of interest" description="Disordered" evidence="9">
    <location>
        <begin position="1"/>
        <end position="38"/>
    </location>
</feature>
<feature type="region of interest" description="Disordered" evidence="9">
    <location>
        <begin position="685"/>
        <end position="705"/>
    </location>
</feature>
<dbReference type="PROSITE" id="PS50157">
    <property type="entry name" value="ZINC_FINGER_C2H2_2"/>
    <property type="match status" value="2"/>
</dbReference>
<dbReference type="PROSITE" id="PS00028">
    <property type="entry name" value="ZINC_FINGER_C2H2_1"/>
    <property type="match status" value="2"/>
</dbReference>
<evidence type="ECO:0000259" key="11">
    <source>
        <dbReference type="PROSITE" id="PS50157"/>
    </source>
</evidence>
<dbReference type="PANTHER" id="PTHR46179:SF13">
    <property type="entry name" value="C2H2-TYPE DOMAIN-CONTAINING PROTEIN"/>
    <property type="match status" value="1"/>
</dbReference>
<sequence>MAPPTTSSDGIVAMSLSDEDDQEGTSPATELPLDQSEHSTFDTLGLRAERIARRSTIAPRALDKGGIAGVVVGVCVAVSLVCLCFWPFIIRRIKAKKQQHQANLATSDAEANHAPVTETETAAGQEPHAHRPATQHSSRDSLSHKEDPFGGPGRQSSKELDLNADNGPEHQSRDGASTLHQRGPSDHLVVERNQVIDRRHSGTSFGQNPTWNSQGHMPITPGGIELITTRADGMEYSDVVNGQSASYYSPTEPTENFGMVTPPQADEAQFPAPARSNSRTSSFKYNLMSMVRRLSSKDAAKTQTPSPTMDSFAAAPSRTMGPPIHPPHGIISQDLSESPVTHTPPQFRDFNYPLGQAPTPTPAPAPGASVVLPASPVSTTGAEGAPLSWEPKGSPTPKYPDQAFPGTVNPMDVWGPSNQSEHVWRTNQELYYIEHPDIVPPQKSDPQVTQMDCKQPQADGSVPAQSAHGDQRVSEELPARAEAVVKQEAHHEAHQYAAALQPDANHNITVPDVPAAQDYTHLMPATHNRVPSVDGNLTDPSDHTTPMASGMSSGPSVQNTPNTHLTEITPSPRSDGIPDIRNSSSPYAGSSGSPRSYACDQCHRSFDQVHKLNHHKRYHDRPHKCEHKGCDKQFGTKTHLDRHINDKHTKLHKFHCLDPTCLYSKVGGKGFPRKDNWRRHMINKHSINPTEDPEPHFVDETMTGT</sequence>
<keyword evidence="2" id="KW-0479">Metal-binding</keyword>
<keyword evidence="6" id="KW-0804">Transcription</keyword>
<evidence type="ECO:0000256" key="3">
    <source>
        <dbReference type="ARBA" id="ARBA00022771"/>
    </source>
</evidence>
<evidence type="ECO:0000313" key="13">
    <source>
        <dbReference type="Proteomes" id="UP000044602"/>
    </source>
</evidence>
<dbReference type="SMART" id="SM00355">
    <property type="entry name" value="ZnF_C2H2"/>
    <property type="match status" value="3"/>
</dbReference>
<feature type="transmembrane region" description="Helical" evidence="10">
    <location>
        <begin position="67"/>
        <end position="89"/>
    </location>
</feature>
<feature type="region of interest" description="Disordered" evidence="9">
    <location>
        <begin position="439"/>
        <end position="474"/>
    </location>
</feature>
<reference evidence="12 13" key="1">
    <citation type="submission" date="2015-05" db="EMBL/GenBank/DDBJ databases">
        <authorList>
            <person name="Wang D.B."/>
            <person name="Wang M."/>
        </authorList>
    </citation>
    <scope>NUCLEOTIDE SEQUENCE [LARGE SCALE GENOMIC DNA]</scope>
    <source>
        <strain evidence="12">VL1</strain>
    </source>
</reference>
<feature type="compositionally biased region" description="Basic and acidic residues" evidence="9">
    <location>
        <begin position="156"/>
        <end position="173"/>
    </location>
</feature>
<comment type="subcellular location">
    <subcellularLocation>
        <location evidence="1">Nucleus</location>
    </subcellularLocation>
</comment>
<evidence type="ECO:0000256" key="2">
    <source>
        <dbReference type="ARBA" id="ARBA00022723"/>
    </source>
</evidence>
<proteinExistence type="predicted"/>
<keyword evidence="10" id="KW-0812">Transmembrane</keyword>
<feature type="compositionally biased region" description="Low complexity" evidence="9">
    <location>
        <begin position="583"/>
        <end position="594"/>
    </location>
</feature>
<evidence type="ECO:0000256" key="4">
    <source>
        <dbReference type="ARBA" id="ARBA00022833"/>
    </source>
</evidence>
<name>A0A0G4N4C0_VERLO</name>
<dbReference type="STRING" id="100787.A0A0G4N4C0"/>
<organism evidence="12 13">
    <name type="scientific">Verticillium longisporum</name>
    <name type="common">Verticillium dahliae var. longisporum</name>
    <dbReference type="NCBI Taxonomy" id="100787"/>
    <lineage>
        <taxon>Eukaryota</taxon>
        <taxon>Fungi</taxon>
        <taxon>Dikarya</taxon>
        <taxon>Ascomycota</taxon>
        <taxon>Pezizomycotina</taxon>
        <taxon>Sordariomycetes</taxon>
        <taxon>Hypocreomycetidae</taxon>
        <taxon>Glomerellales</taxon>
        <taxon>Plectosphaerellaceae</taxon>
        <taxon>Verticillium</taxon>
    </lineage>
</organism>
<keyword evidence="5" id="KW-0805">Transcription regulation</keyword>
<keyword evidence="4" id="KW-0862">Zinc</keyword>
<evidence type="ECO:0000256" key="5">
    <source>
        <dbReference type="ARBA" id="ARBA00023015"/>
    </source>
</evidence>
<feature type="domain" description="C2H2-type" evidence="11">
    <location>
        <begin position="623"/>
        <end position="653"/>
    </location>
</feature>